<evidence type="ECO:0000313" key="2">
    <source>
        <dbReference type="EMBL" id="KAI9162653.1"/>
    </source>
</evidence>
<evidence type="ECO:0000313" key="3">
    <source>
        <dbReference type="Proteomes" id="UP001064489"/>
    </source>
</evidence>
<dbReference type="InterPro" id="IPR056789">
    <property type="entry name" value="LRR_R13L1-DRL21"/>
</dbReference>
<proteinExistence type="predicted"/>
<dbReference type="SUPFAM" id="SSF52058">
    <property type="entry name" value="L domain-like"/>
    <property type="match status" value="1"/>
</dbReference>
<reference evidence="2" key="2">
    <citation type="submission" date="2023-02" db="EMBL/GenBank/DDBJ databases">
        <authorList>
            <person name="Swenson N.G."/>
            <person name="Wegrzyn J.L."/>
            <person name="Mcevoy S.L."/>
        </authorList>
    </citation>
    <scope>NUCLEOTIDE SEQUENCE</scope>
    <source>
        <strain evidence="2">91603</strain>
        <tissue evidence="2">Leaf</tissue>
    </source>
</reference>
<keyword evidence="3" id="KW-1185">Reference proteome</keyword>
<dbReference type="Gene3D" id="3.80.10.10">
    <property type="entry name" value="Ribonuclease Inhibitor"/>
    <property type="match status" value="2"/>
</dbReference>
<dbReference type="InterPro" id="IPR032675">
    <property type="entry name" value="LRR_dom_sf"/>
</dbReference>
<reference evidence="2" key="1">
    <citation type="journal article" date="2022" name="Plant J.">
        <title>Strategies of tolerance reflected in two North American maple genomes.</title>
        <authorList>
            <person name="McEvoy S.L."/>
            <person name="Sezen U.U."/>
            <person name="Trouern-Trend A."/>
            <person name="McMahon S.M."/>
            <person name="Schaberg P.G."/>
            <person name="Yang J."/>
            <person name="Wegrzyn J.L."/>
            <person name="Swenson N.G."/>
        </authorList>
    </citation>
    <scope>NUCLEOTIDE SEQUENCE</scope>
    <source>
        <strain evidence="2">91603</strain>
    </source>
</reference>
<accession>A0AAD5IGZ3</accession>
<gene>
    <name evidence="2" type="ORF">LWI28_029280</name>
</gene>
<evidence type="ECO:0000259" key="1">
    <source>
        <dbReference type="Pfam" id="PF25019"/>
    </source>
</evidence>
<dbReference type="EMBL" id="JAJSOW010000106">
    <property type="protein sequence ID" value="KAI9162653.1"/>
    <property type="molecule type" value="Genomic_DNA"/>
</dbReference>
<dbReference type="Pfam" id="PF25019">
    <property type="entry name" value="LRR_R13L1-DRL21"/>
    <property type="match status" value="1"/>
</dbReference>
<dbReference type="AlphaFoldDB" id="A0AAD5IGZ3"/>
<protein>
    <recommendedName>
        <fullName evidence="1">R13L1/DRL21-like LRR repeat region domain-containing protein</fullName>
    </recommendedName>
</protein>
<dbReference type="PANTHER" id="PTHR47186">
    <property type="entry name" value="LEUCINE-RICH REPEAT-CONTAINING PROTEIN 57"/>
    <property type="match status" value="1"/>
</dbReference>
<organism evidence="2 3">
    <name type="scientific">Acer negundo</name>
    <name type="common">Box elder</name>
    <dbReference type="NCBI Taxonomy" id="4023"/>
    <lineage>
        <taxon>Eukaryota</taxon>
        <taxon>Viridiplantae</taxon>
        <taxon>Streptophyta</taxon>
        <taxon>Embryophyta</taxon>
        <taxon>Tracheophyta</taxon>
        <taxon>Spermatophyta</taxon>
        <taxon>Magnoliopsida</taxon>
        <taxon>eudicotyledons</taxon>
        <taxon>Gunneridae</taxon>
        <taxon>Pentapetalae</taxon>
        <taxon>rosids</taxon>
        <taxon>malvids</taxon>
        <taxon>Sapindales</taxon>
        <taxon>Sapindaceae</taxon>
        <taxon>Hippocastanoideae</taxon>
        <taxon>Acereae</taxon>
        <taxon>Acer</taxon>
    </lineage>
</organism>
<dbReference type="Proteomes" id="UP001064489">
    <property type="component" value="Chromosome 2"/>
</dbReference>
<comment type="caution">
    <text evidence="2">The sequence shown here is derived from an EMBL/GenBank/DDBJ whole genome shotgun (WGS) entry which is preliminary data.</text>
</comment>
<dbReference type="PANTHER" id="PTHR47186:SF30">
    <property type="entry name" value="EF-HAND DOMAIN-CONTAINING PROTEIN"/>
    <property type="match status" value="1"/>
</dbReference>
<sequence>MPKGIEKLTCLRTLREFYVSGSDFSSKACSIECLNQFCHLEGYLGIKGLGNLANVSEARRIQLTNDKNIYNLSLDFSGPYSVNNEAILKALQPPLNLLQLRISKYAGTVLPTWMTSITNLRRICLVEWINCQQLPSLGKVSSLESIYIRGMKSVKRVGNELLGLENDDITWLSSSLSFTALPKLKSLKFYEMEEWEGWDFGNEDDNITIMFSYLRLLEIRNCPKLKVLPKQILRAPRLEVLSIDQCTILRDHYKKGTSWSNISHIPNIKIDGQYVQRDGIELSGMDMYLTPEIRRAELSSSVSHGFGLNLHFRCVKWYQSRGEPVNDVRRR</sequence>
<name>A0AAD5IGZ3_ACENE</name>
<feature type="domain" description="R13L1/DRL21-like LRR repeat region" evidence="1">
    <location>
        <begin position="31"/>
        <end position="151"/>
    </location>
</feature>